<organism evidence="1 2">
    <name type="scientific">Flavobacterium panici</name>
    <dbReference type="NCBI Taxonomy" id="2654843"/>
    <lineage>
        <taxon>Bacteria</taxon>
        <taxon>Pseudomonadati</taxon>
        <taxon>Bacteroidota</taxon>
        <taxon>Flavobacteriia</taxon>
        <taxon>Flavobacteriales</taxon>
        <taxon>Flavobacteriaceae</taxon>
        <taxon>Flavobacterium</taxon>
    </lineage>
</organism>
<reference evidence="1 2" key="1">
    <citation type="submission" date="2020-06" db="EMBL/GenBank/DDBJ databases">
        <authorList>
            <person name="Criscuolo A."/>
        </authorList>
    </citation>
    <scope>NUCLEOTIDE SEQUENCE [LARGE SCALE GENOMIC DNA]</scope>
    <source>
        <strain evidence="1">PXU-55</strain>
    </source>
</reference>
<gene>
    <name evidence="1" type="ORF">FLAPXU55_00923</name>
</gene>
<comment type="caution">
    <text evidence="1">The sequence shown here is derived from an EMBL/GenBank/DDBJ whole genome shotgun (WGS) entry which is preliminary data.</text>
</comment>
<dbReference type="Proteomes" id="UP000533639">
    <property type="component" value="Unassembled WGS sequence"/>
</dbReference>
<evidence type="ECO:0000313" key="2">
    <source>
        <dbReference type="Proteomes" id="UP000533639"/>
    </source>
</evidence>
<name>A0A9N8J0L3_9FLAO</name>
<proteinExistence type="predicted"/>
<protein>
    <submittedName>
        <fullName evidence="1">Uncharacterized protein</fullName>
    </submittedName>
</protein>
<dbReference type="AlphaFoldDB" id="A0A9N8J0L3"/>
<dbReference type="EMBL" id="CAIJDE010000029">
    <property type="protein sequence ID" value="CAC9973243.1"/>
    <property type="molecule type" value="Genomic_DNA"/>
</dbReference>
<evidence type="ECO:0000313" key="1">
    <source>
        <dbReference type="EMBL" id="CAC9973243.1"/>
    </source>
</evidence>
<keyword evidence="2" id="KW-1185">Reference proteome</keyword>
<sequence>MIFLDFNTGSFEKNIIPDLMSISECDAKPIGILNIPITVIMSIPNFTISMRFAMPFLLNKFI</sequence>
<accession>A0A9N8J0L3</accession>